<keyword evidence="8 13" id="KW-1133">Transmembrane helix</keyword>
<dbReference type="PRINTS" id="PR00701">
    <property type="entry name" value="60KDINNERMP"/>
</dbReference>
<evidence type="ECO:0000256" key="1">
    <source>
        <dbReference type="ARBA" id="ARBA00004429"/>
    </source>
</evidence>
<dbReference type="Pfam" id="PF14849">
    <property type="entry name" value="YidC_periplas"/>
    <property type="match status" value="1"/>
</dbReference>
<dbReference type="PATRIC" id="fig|1208365.4.peg.492"/>
<evidence type="ECO:0000259" key="14">
    <source>
        <dbReference type="Pfam" id="PF02096"/>
    </source>
</evidence>
<dbReference type="CDD" id="cd19961">
    <property type="entry name" value="EcYidC-like_peri"/>
    <property type="match status" value="1"/>
</dbReference>
<dbReference type="PANTHER" id="PTHR12428">
    <property type="entry name" value="OXA1"/>
    <property type="match status" value="1"/>
</dbReference>
<reference evidence="16 17" key="1">
    <citation type="submission" date="2012-09" db="EMBL/GenBank/DDBJ databases">
        <authorList>
            <person name="Dupont C.L."/>
            <person name="Rusch D.B."/>
            <person name="Lombardo M.-J."/>
            <person name="Novotny M."/>
            <person name="Yee-Greenbaum J."/>
            <person name="Laskin R."/>
        </authorList>
    </citation>
    <scope>NUCLEOTIDE SEQUENCE [LARGE SCALE GENOMIC DNA]</scope>
    <source>
        <strain evidence="16">SAR86E</strain>
    </source>
</reference>
<keyword evidence="7 13" id="KW-0653">Protein transport</keyword>
<keyword evidence="10 13" id="KW-0143">Chaperone</keyword>
<dbReference type="Pfam" id="PF02096">
    <property type="entry name" value="60KD_IMP"/>
    <property type="match status" value="1"/>
</dbReference>
<accession>K6G665</accession>
<evidence type="ECO:0000256" key="2">
    <source>
        <dbReference type="ARBA" id="ARBA00010527"/>
    </source>
</evidence>
<dbReference type="NCBIfam" id="TIGR03593">
    <property type="entry name" value="yidC_nterm"/>
    <property type="match status" value="1"/>
</dbReference>
<evidence type="ECO:0000256" key="12">
    <source>
        <dbReference type="ARBA" id="ARBA00033342"/>
    </source>
</evidence>
<dbReference type="GO" id="GO:0015031">
    <property type="term" value="P:protein transport"/>
    <property type="evidence" value="ECO:0007669"/>
    <property type="project" value="UniProtKB-KW"/>
</dbReference>
<evidence type="ECO:0000256" key="4">
    <source>
        <dbReference type="ARBA" id="ARBA00022448"/>
    </source>
</evidence>
<evidence type="ECO:0000256" key="9">
    <source>
        <dbReference type="ARBA" id="ARBA00023136"/>
    </source>
</evidence>
<comment type="function">
    <text evidence="13">Required for the insertion and/or proper folding and/or complex formation of integral membrane proteins into the membrane. Involved in integration of membrane proteins that insert both dependently and independently of the Sec translocase complex, as well as at least some lipoproteins. Aids folding of multispanning membrane proteins.</text>
</comment>
<dbReference type="GO" id="GO:0051205">
    <property type="term" value="P:protein insertion into membrane"/>
    <property type="evidence" value="ECO:0007669"/>
    <property type="project" value="TreeGrafter"/>
</dbReference>
<dbReference type="InterPro" id="IPR038221">
    <property type="entry name" value="YidC_periplasmic_sf"/>
</dbReference>
<dbReference type="PRINTS" id="PR01900">
    <property type="entry name" value="YIDCPROTEIN"/>
</dbReference>
<keyword evidence="5 13" id="KW-1003">Cell membrane</keyword>
<proteinExistence type="inferred from homology"/>
<keyword evidence="17" id="KW-1185">Reference proteome</keyword>
<dbReference type="InterPro" id="IPR028053">
    <property type="entry name" value="Membr_insert_YidC_N"/>
</dbReference>
<organism evidence="16 17">
    <name type="scientific">SAR86 cluster bacterium SAR86E</name>
    <dbReference type="NCBI Taxonomy" id="1208365"/>
    <lineage>
        <taxon>Bacteria</taxon>
        <taxon>Pseudomonadati</taxon>
        <taxon>Pseudomonadota</taxon>
        <taxon>Gammaproteobacteria</taxon>
        <taxon>SAR86 cluster</taxon>
    </lineage>
</organism>
<feature type="transmembrane region" description="Helical" evidence="13">
    <location>
        <begin position="327"/>
        <end position="347"/>
    </location>
</feature>
<feature type="domain" description="Membrane insertase YidC N-terminal" evidence="15">
    <location>
        <begin position="56"/>
        <end position="315"/>
    </location>
</feature>
<dbReference type="GO" id="GO:0005886">
    <property type="term" value="C:plasma membrane"/>
    <property type="evidence" value="ECO:0007669"/>
    <property type="project" value="UniProtKB-SubCell"/>
</dbReference>
<keyword evidence="9 13" id="KW-0472">Membrane</keyword>
<evidence type="ECO:0000313" key="16">
    <source>
        <dbReference type="EMBL" id="EKO36654.1"/>
    </source>
</evidence>
<feature type="domain" description="Membrane insertase YidC/Oxa/ALB C-terminal" evidence="14">
    <location>
        <begin position="327"/>
        <end position="506"/>
    </location>
</feature>
<dbReference type="NCBIfam" id="TIGR03592">
    <property type="entry name" value="yidC_oxa1_cterm"/>
    <property type="match status" value="1"/>
</dbReference>
<name>K6G665_9GAMM</name>
<feature type="transmembrane region" description="Helical" evidence="13">
    <location>
        <begin position="6"/>
        <end position="24"/>
    </location>
</feature>
<comment type="similarity">
    <text evidence="2 13">Belongs to the OXA1/ALB3/YidC family. Type 1 subfamily.</text>
</comment>
<dbReference type="InterPro" id="IPR001708">
    <property type="entry name" value="YidC/ALB3/OXA1/COX18"/>
</dbReference>
<dbReference type="CDD" id="cd20070">
    <property type="entry name" value="5TM_YidC_Alb3"/>
    <property type="match status" value="1"/>
</dbReference>
<evidence type="ECO:0000256" key="8">
    <source>
        <dbReference type="ARBA" id="ARBA00022989"/>
    </source>
</evidence>
<comment type="subcellular location">
    <subcellularLocation>
        <location evidence="1">Cell inner membrane</location>
        <topology evidence="1">Multi-pass membrane protein</topology>
    </subcellularLocation>
    <subcellularLocation>
        <location evidence="13">Cell membrane</location>
        <topology evidence="13">Multi-pass membrane protein</topology>
    </subcellularLocation>
</comment>
<feature type="transmembrane region" description="Helical" evidence="13">
    <location>
        <begin position="471"/>
        <end position="493"/>
    </location>
</feature>
<keyword evidence="4 13" id="KW-0813">Transport</keyword>
<dbReference type="EMBL" id="AMWX01000002">
    <property type="protein sequence ID" value="EKO36654.1"/>
    <property type="molecule type" value="Genomic_DNA"/>
</dbReference>
<evidence type="ECO:0000256" key="11">
    <source>
        <dbReference type="ARBA" id="ARBA00033245"/>
    </source>
</evidence>
<gene>
    <name evidence="13 16" type="primary">yidC</name>
    <name evidence="16" type="ORF">B273_0915</name>
</gene>
<evidence type="ECO:0000256" key="3">
    <source>
        <dbReference type="ARBA" id="ARBA00015325"/>
    </source>
</evidence>
<dbReference type="InterPro" id="IPR028055">
    <property type="entry name" value="YidC/Oxa/ALB_C"/>
</dbReference>
<evidence type="ECO:0000259" key="15">
    <source>
        <dbReference type="Pfam" id="PF14849"/>
    </source>
</evidence>
<protein>
    <recommendedName>
        <fullName evidence="3 13">Membrane protein insertase YidC</fullName>
    </recommendedName>
    <alternativeName>
        <fullName evidence="12 13">Foldase YidC</fullName>
    </alternativeName>
    <alternativeName>
        <fullName evidence="11 13">Membrane integrase YidC</fullName>
    </alternativeName>
    <alternativeName>
        <fullName evidence="13">Membrane protein YidC</fullName>
    </alternativeName>
</protein>
<evidence type="ECO:0000256" key="5">
    <source>
        <dbReference type="ARBA" id="ARBA00022475"/>
    </source>
</evidence>
<comment type="caution">
    <text evidence="16">The sequence shown here is derived from an EMBL/GenBank/DDBJ whole genome shotgun (WGS) entry which is preliminary data.</text>
</comment>
<evidence type="ECO:0000256" key="10">
    <source>
        <dbReference type="ARBA" id="ARBA00023186"/>
    </source>
</evidence>
<dbReference type="Proteomes" id="UP000010310">
    <property type="component" value="Unassembled WGS sequence"/>
</dbReference>
<feature type="transmembrane region" description="Helical" evidence="13">
    <location>
        <begin position="390"/>
        <end position="411"/>
    </location>
</feature>
<dbReference type="InterPro" id="IPR019998">
    <property type="entry name" value="Membr_insert_YidC"/>
</dbReference>
<dbReference type="AlphaFoldDB" id="K6G665"/>
<evidence type="ECO:0000256" key="7">
    <source>
        <dbReference type="ARBA" id="ARBA00022927"/>
    </source>
</evidence>
<dbReference type="HAMAP" id="MF_01810">
    <property type="entry name" value="YidC_type1"/>
    <property type="match status" value="1"/>
</dbReference>
<evidence type="ECO:0000256" key="13">
    <source>
        <dbReference type="HAMAP-Rule" id="MF_01810"/>
    </source>
</evidence>
<evidence type="ECO:0000256" key="6">
    <source>
        <dbReference type="ARBA" id="ARBA00022692"/>
    </source>
</evidence>
<dbReference type="GO" id="GO:0032977">
    <property type="term" value="F:membrane insertase activity"/>
    <property type="evidence" value="ECO:0007669"/>
    <property type="project" value="InterPro"/>
</dbReference>
<sequence length="523" mass="58786">MNWRYFYIGSVVALSYVLFLSWNAEQEIKQEFAEASAIEQDQGEKILPLDETEQFIEIQNDKLVVQVSPTSGKIWQARLKEHTFLNNDDSLGVRLFGFDGETGFKFYLNSGFVSKNVSFEVVEVSPAEIELRSLDGNISKTISLNENDYELNINDRWVGVMPADVPSPYVAMYRTKGKPLDARDGFFENSSYTGVAFNTPEEPYASMRLRSIDERVEYFQRGGWVAFIQKYFMAAILTPPDRVQALIALPPSGGSDTYVMGAMTRETKASQVTSGIDHRIFLGPKVRSDLISRAPDLELTIDMGWFWFLAQPLMMLLSMINSLVDNWGVSIVLLTFLIKALLWPISAKGFSSMAKMRTAQPKLKEIQERYKDDRAKLGTEMMALYKKEGINPAGGCFPLLLQMPVFIAFFFCLRESVELRHESFFFWIQDLSSPDPLFILPAAFAGLMYLTQQLNPQPPGLDPTQAQIMKFMPVGIAVIFVIMPAGLVLYSVANSAISLVQQRALYKKYGASDFNPPSAGGEG</sequence>
<dbReference type="Gene3D" id="2.70.98.90">
    <property type="match status" value="1"/>
</dbReference>
<evidence type="ECO:0000313" key="17">
    <source>
        <dbReference type="Proteomes" id="UP000010310"/>
    </source>
</evidence>
<comment type="subunit">
    <text evidence="13">Interacts with the Sec translocase complex via SecD. Specifically interacts with transmembrane segments of nascent integral membrane proteins during membrane integration.</text>
</comment>
<dbReference type="PANTHER" id="PTHR12428:SF65">
    <property type="entry name" value="CYTOCHROME C OXIDASE ASSEMBLY PROTEIN COX18, MITOCHONDRIAL"/>
    <property type="match status" value="1"/>
</dbReference>
<dbReference type="STRING" id="1208365.B273_0915"/>
<keyword evidence="6 13" id="KW-0812">Transmembrane</keyword>
<dbReference type="InterPro" id="IPR047196">
    <property type="entry name" value="YidC_ALB_C"/>
</dbReference>